<feature type="transmembrane region" description="Helical" evidence="1">
    <location>
        <begin position="427"/>
        <end position="454"/>
    </location>
</feature>
<dbReference type="Proteomes" id="UP000460412">
    <property type="component" value="Unassembled WGS sequence"/>
</dbReference>
<feature type="transmembrane region" description="Helical" evidence="1">
    <location>
        <begin position="65"/>
        <end position="81"/>
    </location>
</feature>
<proteinExistence type="predicted"/>
<keyword evidence="1" id="KW-0812">Transmembrane</keyword>
<comment type="caution">
    <text evidence="2">The sequence shown here is derived from an EMBL/GenBank/DDBJ whole genome shotgun (WGS) entry which is preliminary data.</text>
</comment>
<feature type="transmembrane region" description="Helical" evidence="1">
    <location>
        <begin position="314"/>
        <end position="332"/>
    </location>
</feature>
<sequence length="523" mass="59794">MNRTLKIAFSLKNTYRVNTILYSLKQIPLIKSILPQELYCDPDIKIFANIVSGIWEVIKAFLGKFLYFLLMITLVVSLYDNGSQREIFLHLFVLLTLIGAWVNTYIFNPTKDKYYALILLGMDAKEYALVTYGYELLKVLVAYLVFGLIFGSMRGLPVWQCLMLPFAAAGTKITVVAYSLWDYERTGIAVNENQVGVMVWILIGLGLAAAYGLPVLGWSIPEMVSVALLAWGILLGVMSMRKVWTFQEYREVYQQLLTQHMSQLEEVKGAAKRQSEKVIQIDSEAGSSRKGFEYLNEIFIRRHQKILWKSSKRIAAICLGIISVVIVGIRFMPEFKGLVNEFMLMNLPYIVFIMYFINRGTGFTNVLFMNCDHSLLTYSFYKRPECILKLFQIRLREIMKVNLLPAAVIGVGLTLLLYLSGGTNEPLNYVMLMVSVLCISMFFSVHYLTIYYLLQPYNAGTEIKSGTYRMVVMLTYFVCYGIMRMDIPTFVFGLGTIIFCVAYCIIACVLVYKMAPKTFRLRA</sequence>
<gene>
    <name evidence="2" type="ORF">GN277_26520</name>
</gene>
<feature type="transmembrane region" description="Helical" evidence="1">
    <location>
        <begin position="401"/>
        <end position="421"/>
    </location>
</feature>
<keyword evidence="1" id="KW-0472">Membrane</keyword>
<organism evidence="2 3">
    <name type="scientific">Sporofaciens musculi</name>
    <dbReference type="NCBI Taxonomy" id="2681861"/>
    <lineage>
        <taxon>Bacteria</taxon>
        <taxon>Bacillati</taxon>
        <taxon>Bacillota</taxon>
        <taxon>Clostridia</taxon>
        <taxon>Lachnospirales</taxon>
        <taxon>Lachnospiraceae</taxon>
        <taxon>Sporofaciens</taxon>
    </lineage>
</organism>
<dbReference type="EMBL" id="WUQX01000001">
    <property type="protein sequence ID" value="MXP78764.1"/>
    <property type="molecule type" value="Genomic_DNA"/>
</dbReference>
<feature type="transmembrane region" description="Helical" evidence="1">
    <location>
        <begin position="127"/>
        <end position="150"/>
    </location>
</feature>
<feature type="transmembrane region" description="Helical" evidence="1">
    <location>
        <begin position="195"/>
        <end position="217"/>
    </location>
</feature>
<reference evidence="2 3" key="1">
    <citation type="submission" date="2019-12" db="EMBL/GenBank/DDBJ databases">
        <title>Sporaefaciens musculi gen. nov., sp. nov., a novel bacterium isolated from the caecum of an obese mouse.</title>
        <authorList>
            <person name="Rasmussen T.S."/>
            <person name="Streidl T."/>
            <person name="Hitch T.C.A."/>
            <person name="Wortmann E."/>
            <person name="Deptula P."/>
            <person name="Hansen M."/>
            <person name="Nielsen D.S."/>
            <person name="Clavel T."/>
            <person name="Vogensen F.K."/>
        </authorList>
    </citation>
    <scope>NUCLEOTIDE SEQUENCE [LARGE SCALE GENOMIC DNA]</scope>
    <source>
        <strain evidence="2 3">WCA-9-b2</strain>
    </source>
</reference>
<feature type="transmembrane region" description="Helical" evidence="1">
    <location>
        <begin position="223"/>
        <end position="240"/>
    </location>
</feature>
<protein>
    <submittedName>
        <fullName evidence="2">Uncharacterized protein</fullName>
    </submittedName>
</protein>
<dbReference type="RefSeq" id="WP_159755853.1">
    <property type="nucleotide sequence ID" value="NZ_WUQX01000001.1"/>
</dbReference>
<feature type="transmembrane region" description="Helical" evidence="1">
    <location>
        <begin position="489"/>
        <end position="512"/>
    </location>
</feature>
<evidence type="ECO:0000256" key="1">
    <source>
        <dbReference type="SAM" id="Phobius"/>
    </source>
</evidence>
<feature type="transmembrane region" description="Helical" evidence="1">
    <location>
        <begin position="87"/>
        <end position="106"/>
    </location>
</feature>
<evidence type="ECO:0000313" key="3">
    <source>
        <dbReference type="Proteomes" id="UP000460412"/>
    </source>
</evidence>
<keyword evidence="1" id="KW-1133">Transmembrane helix</keyword>
<feature type="transmembrane region" description="Helical" evidence="1">
    <location>
        <begin position="466"/>
        <end position="483"/>
    </location>
</feature>
<dbReference type="AlphaFoldDB" id="A0A7X3MLW5"/>
<evidence type="ECO:0000313" key="2">
    <source>
        <dbReference type="EMBL" id="MXP78764.1"/>
    </source>
</evidence>
<accession>A0A7X3MLW5</accession>
<name>A0A7X3MLW5_9FIRM</name>
<feature type="transmembrane region" description="Helical" evidence="1">
    <location>
        <begin position="162"/>
        <end position="183"/>
    </location>
</feature>
<keyword evidence="3" id="KW-1185">Reference proteome</keyword>